<dbReference type="InterPro" id="IPR010061">
    <property type="entry name" value="MeMal-semiAld_DH"/>
</dbReference>
<dbReference type="Proteomes" id="UP001630127">
    <property type="component" value="Unassembled WGS sequence"/>
</dbReference>
<evidence type="ECO:0000313" key="2">
    <source>
        <dbReference type="EMBL" id="KAL3507295.1"/>
    </source>
</evidence>
<name>A0ABD2YMY7_9GENT</name>
<comment type="similarity">
    <text evidence="1">Belongs to the aldehyde dehydrogenase family.</text>
</comment>
<dbReference type="PANTHER" id="PTHR43866:SF3">
    <property type="entry name" value="METHYLMALONATE-SEMIALDEHYDE DEHYDROGENASE [ACYLATING], MITOCHONDRIAL"/>
    <property type="match status" value="1"/>
</dbReference>
<comment type="caution">
    <text evidence="2">The sequence shown here is derived from an EMBL/GenBank/DDBJ whole genome shotgun (WGS) entry which is preliminary data.</text>
</comment>
<accession>A0ABD2YMY7</accession>
<evidence type="ECO:0000256" key="1">
    <source>
        <dbReference type="ARBA" id="ARBA00009986"/>
    </source>
</evidence>
<organism evidence="2 3">
    <name type="scientific">Cinchona calisaya</name>
    <dbReference type="NCBI Taxonomy" id="153742"/>
    <lineage>
        <taxon>Eukaryota</taxon>
        <taxon>Viridiplantae</taxon>
        <taxon>Streptophyta</taxon>
        <taxon>Embryophyta</taxon>
        <taxon>Tracheophyta</taxon>
        <taxon>Spermatophyta</taxon>
        <taxon>Magnoliopsida</taxon>
        <taxon>eudicotyledons</taxon>
        <taxon>Gunneridae</taxon>
        <taxon>Pentapetalae</taxon>
        <taxon>asterids</taxon>
        <taxon>lamiids</taxon>
        <taxon>Gentianales</taxon>
        <taxon>Rubiaceae</taxon>
        <taxon>Cinchonoideae</taxon>
        <taxon>Cinchoneae</taxon>
        <taxon>Cinchona</taxon>
    </lineage>
</organism>
<evidence type="ECO:0000313" key="3">
    <source>
        <dbReference type="Proteomes" id="UP001630127"/>
    </source>
</evidence>
<protein>
    <recommendedName>
        <fullName evidence="4">FAR1 domain-containing protein</fullName>
    </recommendedName>
</protein>
<reference evidence="2 3" key="1">
    <citation type="submission" date="2024-11" db="EMBL/GenBank/DDBJ databases">
        <title>A near-complete genome assembly of Cinchona calisaya.</title>
        <authorList>
            <person name="Lian D.C."/>
            <person name="Zhao X.W."/>
            <person name="Wei L."/>
        </authorList>
    </citation>
    <scope>NUCLEOTIDE SEQUENCE [LARGE SCALE GENOMIC DNA]</scope>
    <source>
        <tissue evidence="2">Nenye</tissue>
    </source>
</reference>
<keyword evidence="3" id="KW-1185">Reference proteome</keyword>
<proteinExistence type="inferred from homology"/>
<dbReference type="EMBL" id="JBJUIK010000013">
    <property type="protein sequence ID" value="KAL3507295.1"/>
    <property type="molecule type" value="Genomic_DNA"/>
</dbReference>
<sequence length="132" mass="15252">MMNNLDNHQVEKQATNTSSYEIEEGDICTLIDAKFKAHDDLLKVAKEFYLKQGYILSIKSSRKDKYVTIGCDQGGQYRDRQINSRWLWKILVRNGSHNHEALVDLTGHPFARIFSKREVMSIDEMSTYGIPP</sequence>
<dbReference type="AlphaFoldDB" id="A0ABD2YMY7"/>
<evidence type="ECO:0008006" key="4">
    <source>
        <dbReference type="Google" id="ProtNLM"/>
    </source>
</evidence>
<dbReference type="PANTHER" id="PTHR43866">
    <property type="entry name" value="MALONATE-SEMIALDEHYDE DEHYDROGENASE"/>
    <property type="match status" value="1"/>
</dbReference>
<gene>
    <name evidence="2" type="ORF">ACH5RR_032677</name>
</gene>